<reference evidence="1 2" key="1">
    <citation type="submission" date="2018-02" db="EMBL/GenBank/DDBJ databases">
        <title>Whole genome sequencing of endophytic bacterium.</title>
        <authorList>
            <person name="Eedara R."/>
            <person name="Podile A.R."/>
        </authorList>
    </citation>
    <scope>NUCLEOTIDE SEQUENCE [LARGE SCALE GENOMIC DNA]</scope>
    <source>
        <strain evidence="1 2">RP1T</strain>
    </source>
</reference>
<protein>
    <recommendedName>
        <fullName evidence="3">Sulfotransferase family protein</fullName>
    </recommendedName>
</protein>
<dbReference type="OrthoDB" id="7444642at2"/>
<gene>
    <name evidence="1" type="ORF">C5L14_27780</name>
</gene>
<dbReference type="Gene3D" id="3.40.50.300">
    <property type="entry name" value="P-loop containing nucleotide triphosphate hydrolases"/>
    <property type="match status" value="1"/>
</dbReference>
<evidence type="ECO:0000313" key="1">
    <source>
        <dbReference type="EMBL" id="PRH84340.1"/>
    </source>
</evidence>
<evidence type="ECO:0000313" key="2">
    <source>
        <dbReference type="Proteomes" id="UP000237682"/>
    </source>
</evidence>
<dbReference type="RefSeq" id="WP_105865302.1">
    <property type="nucleotide sequence ID" value="NZ_PUEJ01000014.1"/>
</dbReference>
<dbReference type="EMBL" id="PUEJ01000014">
    <property type="protein sequence ID" value="PRH84340.1"/>
    <property type="molecule type" value="Genomic_DNA"/>
</dbReference>
<name>A0A2S9Q4T8_9HYPH</name>
<keyword evidence="2" id="KW-1185">Reference proteome</keyword>
<dbReference type="Proteomes" id="UP000237682">
    <property type="component" value="Unassembled WGS sequence"/>
</dbReference>
<comment type="caution">
    <text evidence="1">The sequence shown here is derived from an EMBL/GenBank/DDBJ whole genome shotgun (WGS) entry which is preliminary data.</text>
</comment>
<proteinExistence type="predicted"/>
<dbReference type="InterPro" id="IPR027417">
    <property type="entry name" value="P-loop_NTPase"/>
</dbReference>
<dbReference type="AlphaFoldDB" id="A0A2S9Q4T8"/>
<organism evidence="1 2">
    <name type="scientific">Labrys okinawensis</name>
    <dbReference type="NCBI Taxonomy" id="346911"/>
    <lineage>
        <taxon>Bacteria</taxon>
        <taxon>Pseudomonadati</taxon>
        <taxon>Pseudomonadota</taxon>
        <taxon>Alphaproteobacteria</taxon>
        <taxon>Hyphomicrobiales</taxon>
        <taxon>Xanthobacteraceae</taxon>
        <taxon>Labrys</taxon>
    </lineage>
</organism>
<sequence>MSSNTTVYLFPHILKCAGLSVRDYLLHDVPPRGSAVIYSKPEQRPWLDPKVRVPQADRDEIRILFGHRLPRTAAKGFEGRVIREVGLLREPVSFYVSLYNFLQKTPERHRVVGMSFEQWYPTNKHNRISRFYFRHYFGLSSLGIRKMSQRQRFEFLSRQFETFWFVGDYRNCDAVMERITQDIGWKFEKLPHENAAPTNALRSQDIGEDLRRKIREDNALDLALYETWSERKWGGNPTLERGQGLNNRWTWQ</sequence>
<evidence type="ECO:0008006" key="3">
    <source>
        <dbReference type="Google" id="ProtNLM"/>
    </source>
</evidence>
<accession>A0A2S9Q4T8</accession>